<keyword evidence="1" id="KW-0812">Transmembrane</keyword>
<evidence type="ECO:0000313" key="3">
    <source>
        <dbReference type="Proteomes" id="UP001242313"/>
    </source>
</evidence>
<organism evidence="2 3">
    <name type="scientific">Mesobacillus stamsii</name>
    <dbReference type="NCBI Taxonomy" id="225347"/>
    <lineage>
        <taxon>Bacteria</taxon>
        <taxon>Bacillati</taxon>
        <taxon>Bacillota</taxon>
        <taxon>Bacilli</taxon>
        <taxon>Bacillales</taxon>
        <taxon>Bacillaceae</taxon>
        <taxon>Mesobacillus</taxon>
    </lineage>
</organism>
<keyword evidence="1" id="KW-0472">Membrane</keyword>
<comment type="caution">
    <text evidence="2">The sequence shown here is derived from an EMBL/GenBank/DDBJ whole genome shotgun (WGS) entry which is preliminary data.</text>
</comment>
<accession>A0ABU0FTI1</accession>
<protein>
    <submittedName>
        <fullName evidence="2">Uncharacterized protein</fullName>
    </submittedName>
</protein>
<keyword evidence="3" id="KW-1185">Reference proteome</keyword>
<keyword evidence="1" id="KW-1133">Transmembrane helix</keyword>
<feature type="transmembrane region" description="Helical" evidence="1">
    <location>
        <begin position="21"/>
        <end position="41"/>
    </location>
</feature>
<sequence length="57" mass="6731">MIEAGMNSWIEIWMKIIKKAWTVNLMDCCSCFFVHGIFMPFQANVHRSKLVIHVFLD</sequence>
<evidence type="ECO:0000256" key="1">
    <source>
        <dbReference type="SAM" id="Phobius"/>
    </source>
</evidence>
<reference evidence="2 3" key="1">
    <citation type="submission" date="2023-07" db="EMBL/GenBank/DDBJ databases">
        <title>Genomic Encyclopedia of Type Strains, Phase IV (KMG-IV): sequencing the most valuable type-strain genomes for metagenomic binning, comparative biology and taxonomic classification.</title>
        <authorList>
            <person name="Goeker M."/>
        </authorList>
    </citation>
    <scope>NUCLEOTIDE SEQUENCE [LARGE SCALE GENOMIC DNA]</scope>
    <source>
        <strain evidence="2 3">DSM 19598</strain>
    </source>
</reference>
<gene>
    <name evidence="2" type="ORF">J2S25_001422</name>
</gene>
<dbReference type="EMBL" id="JAUSUN010000006">
    <property type="protein sequence ID" value="MDQ0413219.1"/>
    <property type="molecule type" value="Genomic_DNA"/>
</dbReference>
<name>A0ABU0FTI1_9BACI</name>
<proteinExistence type="predicted"/>
<dbReference type="Proteomes" id="UP001242313">
    <property type="component" value="Unassembled WGS sequence"/>
</dbReference>
<evidence type="ECO:0000313" key="2">
    <source>
        <dbReference type="EMBL" id="MDQ0413219.1"/>
    </source>
</evidence>